<protein>
    <submittedName>
        <fullName evidence="2">Uncharacterized protein</fullName>
    </submittedName>
</protein>
<evidence type="ECO:0000256" key="1">
    <source>
        <dbReference type="SAM" id="MobiDB-lite"/>
    </source>
</evidence>
<evidence type="ECO:0000313" key="2">
    <source>
        <dbReference type="EMBL" id="OAY37418.1"/>
    </source>
</evidence>
<reference evidence="2" key="1">
    <citation type="submission" date="2016-02" db="EMBL/GenBank/DDBJ databases">
        <title>WGS assembly of Manihot esculenta.</title>
        <authorList>
            <person name="Bredeson J.V."/>
            <person name="Prochnik S.E."/>
            <person name="Lyons J.B."/>
            <person name="Schmutz J."/>
            <person name="Grimwood J."/>
            <person name="Vrebalov J."/>
            <person name="Bart R.S."/>
            <person name="Amuge T."/>
            <person name="Ferguson M.E."/>
            <person name="Green R."/>
            <person name="Putnam N."/>
            <person name="Stites J."/>
            <person name="Rounsley S."/>
            <person name="Rokhsar D.S."/>
        </authorList>
    </citation>
    <scope>NUCLEOTIDE SEQUENCE [LARGE SCALE GENOMIC DNA]</scope>
    <source>
        <tissue evidence="2">Leaf</tissue>
    </source>
</reference>
<dbReference type="Gene3D" id="3.40.50.300">
    <property type="entry name" value="P-loop containing nucleotide triphosphate hydrolases"/>
    <property type="match status" value="1"/>
</dbReference>
<organism evidence="2">
    <name type="scientific">Manihot esculenta</name>
    <name type="common">Cassava</name>
    <name type="synonym">Jatropha manihot</name>
    <dbReference type="NCBI Taxonomy" id="3983"/>
    <lineage>
        <taxon>Eukaryota</taxon>
        <taxon>Viridiplantae</taxon>
        <taxon>Streptophyta</taxon>
        <taxon>Embryophyta</taxon>
        <taxon>Tracheophyta</taxon>
        <taxon>Spermatophyta</taxon>
        <taxon>Magnoliopsida</taxon>
        <taxon>eudicotyledons</taxon>
        <taxon>Gunneridae</taxon>
        <taxon>Pentapetalae</taxon>
        <taxon>rosids</taxon>
        <taxon>fabids</taxon>
        <taxon>Malpighiales</taxon>
        <taxon>Euphorbiaceae</taxon>
        <taxon>Crotonoideae</taxon>
        <taxon>Manihoteae</taxon>
        <taxon>Manihot</taxon>
    </lineage>
</organism>
<gene>
    <name evidence="2" type="ORF">MANES_11G100200</name>
</gene>
<feature type="region of interest" description="Disordered" evidence="1">
    <location>
        <begin position="66"/>
        <end position="85"/>
    </location>
</feature>
<proteinExistence type="predicted"/>
<dbReference type="EMBL" id="CM004397">
    <property type="protein sequence ID" value="OAY37418.1"/>
    <property type="molecule type" value="Genomic_DNA"/>
</dbReference>
<feature type="compositionally biased region" description="Polar residues" evidence="1">
    <location>
        <begin position="68"/>
        <end position="78"/>
    </location>
</feature>
<feature type="region of interest" description="Disordered" evidence="1">
    <location>
        <begin position="105"/>
        <end position="139"/>
    </location>
</feature>
<sequence>MQEKLFSMLRDVLRNKPNVDVVKLQKSGGVVSRSSKARQKARSYRIRTVASTSTPTIASAVKDDRDSNNAFNVDTDGSFNGEGKREKGNYMKLRKREKGNYMKLRKREKGKTAGTATMPSTSTPTVASTVKERGKRGIT</sequence>
<dbReference type="InterPro" id="IPR027417">
    <property type="entry name" value="P-loop_NTPase"/>
</dbReference>
<dbReference type="STRING" id="3983.A0A2C9UZR7"/>
<name>A0A2C9UZR7_MANES</name>
<accession>A0A2C9UZR7</accession>
<dbReference type="AlphaFoldDB" id="A0A2C9UZR7"/>
<feature type="compositionally biased region" description="Low complexity" evidence="1">
    <location>
        <begin position="112"/>
        <end position="129"/>
    </location>
</feature>